<organism evidence="2 3">
    <name type="scientific">Candidatus Borkfalkia ceftriaxoniphila</name>
    <dbReference type="NCBI Taxonomy" id="2508949"/>
    <lineage>
        <taxon>Bacteria</taxon>
        <taxon>Bacillati</taxon>
        <taxon>Bacillota</taxon>
        <taxon>Clostridia</taxon>
        <taxon>Christensenellales</taxon>
        <taxon>Christensenellaceae</taxon>
        <taxon>Candidatus Borkfalkia</taxon>
    </lineage>
</organism>
<dbReference type="InterPro" id="IPR008928">
    <property type="entry name" value="6-hairpin_glycosidase_sf"/>
</dbReference>
<dbReference type="InterPro" id="IPR012341">
    <property type="entry name" value="6hp_glycosidase-like_sf"/>
</dbReference>
<evidence type="ECO:0000313" key="2">
    <source>
        <dbReference type="EMBL" id="RXZ61027.1"/>
    </source>
</evidence>
<protein>
    <submittedName>
        <fullName evidence="2">Uncharacterized protein</fullName>
    </submittedName>
</protein>
<sequence length="796" mass="88621">MKRITAALLGAVMCLAVFGGCAAKTEEYAYQKQSDTMLRFSSSDESLDDFLNDYLHRHLRYDEYRIGDLSLGSSVMFNKEWEAMSLFFFDSTSAAVPDDRVAMMENFLYNIPVDKFGYTWQAFDNLQPSTGEPTTYFGQGWPFPDYTQSKGGSNGWEFNGSTSQGWTAETDGRETADISVAGGLLTAQAEDTRTLAFVSPQDNISSFHAPFLEVDIRLLDVDAFGKDSHIDGINVYWKTDPDDEWSADKMVAKDFATLPVNISSSFSQQLYFPMWLHPEWGTDKNIRQLKIELVAKDGETFTGPQSVNFVRCNYDTRHSNNSTLLLDAGKLHYEYTGDEKVLADNLNRYRSTTQFLITHLGGASGLIDQSYFRGHEGSPQGVGTSIGNGYWDILSTPKISFYSNVYFYKAIRAMAYLEKAAEDLQLEIAKPTVVNADGSGTVAYEQTSESLSALLKKIKEKLCESVDFGAKTGFYDEEKGRFIEGFNADGDAVDYGFIMFNLEAVAEGIATPEQAEQVMSWVNGDRIVQADIQKNEQDYAAGKKGTAVNEDGSLSIDGTLGIYDFEFAPRSTTVKNYNQYVWAWGGTNEFGGQVQDGGAIMYVSYYDIMSRIKTRGADDGFARLKEIQKWYEKVQACAKRYGVGTDLPNDQFYRVYYGELDIAMQGGGPAGGIGLDTEFLEAALLYATVPYGFFGLQSAERDTLEISPELPSSLSYWKMENLAFHQVVYDLTIGKDFAQIDYVRGATDGLSVNVNLQKPDKKFKVLVDGKTTDCYTVSGNVVKVNVPFRACKIQIV</sequence>
<dbReference type="AlphaFoldDB" id="A0A4Q2KAM1"/>
<dbReference type="SUPFAM" id="SSF48208">
    <property type="entry name" value="Six-hairpin glycosidases"/>
    <property type="match status" value="1"/>
</dbReference>
<feature type="chain" id="PRO_5020755259" evidence="1">
    <location>
        <begin position="24"/>
        <end position="796"/>
    </location>
</feature>
<dbReference type="Gene3D" id="1.50.10.10">
    <property type="match status" value="1"/>
</dbReference>
<name>A0A4Q2KAM1_9FIRM</name>
<comment type="caution">
    <text evidence="2">The sequence shown here is derived from an EMBL/GenBank/DDBJ whole genome shotgun (WGS) entry which is preliminary data.</text>
</comment>
<accession>A0A4Q2KAM1</accession>
<dbReference type="RefSeq" id="WP_129223292.1">
    <property type="nucleotide sequence ID" value="NZ_SDOZ01000002.1"/>
</dbReference>
<feature type="signal peptide" evidence="1">
    <location>
        <begin position="1"/>
        <end position="23"/>
    </location>
</feature>
<reference evidence="2 3" key="1">
    <citation type="journal article" date="2019" name="Gut">
        <title>Antibiotics-induced monodominance of a novel gut bacterial order.</title>
        <authorList>
            <person name="Hildebrand F."/>
            <person name="Moitinho-Silva L."/>
            <person name="Blasche S."/>
            <person name="Jahn M.T."/>
            <person name="Gossmann T.I."/>
            <person name="Heuerta-Cepas J."/>
            <person name="Hercog R."/>
            <person name="Luetge M."/>
            <person name="Bahram M."/>
            <person name="Pryszlak A."/>
            <person name="Alves R.J."/>
            <person name="Waszak S.M."/>
            <person name="Zhu A."/>
            <person name="Ye L."/>
            <person name="Costea P.I."/>
            <person name="Aalvink S."/>
            <person name="Belzer C."/>
            <person name="Forslund S.K."/>
            <person name="Sunagawa S."/>
            <person name="Hentschel U."/>
            <person name="Merten C."/>
            <person name="Patil K.R."/>
            <person name="Benes V."/>
            <person name="Bork P."/>
        </authorList>
    </citation>
    <scope>NUCLEOTIDE SEQUENCE [LARGE SCALE GENOMIC DNA]</scope>
    <source>
        <strain evidence="2 3">HDS1380</strain>
    </source>
</reference>
<evidence type="ECO:0000313" key="3">
    <source>
        <dbReference type="Proteomes" id="UP000291269"/>
    </source>
</evidence>
<dbReference type="PROSITE" id="PS51257">
    <property type="entry name" value="PROKAR_LIPOPROTEIN"/>
    <property type="match status" value="1"/>
</dbReference>
<proteinExistence type="predicted"/>
<evidence type="ECO:0000256" key="1">
    <source>
        <dbReference type="SAM" id="SignalP"/>
    </source>
</evidence>
<dbReference type="Proteomes" id="UP000291269">
    <property type="component" value="Unassembled WGS sequence"/>
</dbReference>
<dbReference type="OrthoDB" id="9761875at2"/>
<keyword evidence="3" id="KW-1185">Reference proteome</keyword>
<dbReference type="EMBL" id="SDOZ01000002">
    <property type="protein sequence ID" value="RXZ61027.1"/>
    <property type="molecule type" value="Genomic_DNA"/>
</dbReference>
<keyword evidence="1" id="KW-0732">Signal</keyword>
<gene>
    <name evidence="2" type="ORF">ESZ91_01185</name>
</gene>
<dbReference type="GO" id="GO:0005975">
    <property type="term" value="P:carbohydrate metabolic process"/>
    <property type="evidence" value="ECO:0007669"/>
    <property type="project" value="InterPro"/>
</dbReference>